<feature type="transmembrane region" description="Helical" evidence="1">
    <location>
        <begin position="49"/>
        <end position="68"/>
    </location>
</feature>
<reference evidence="3" key="1">
    <citation type="journal article" date="2019" name="Curr. Biol.">
        <title>Genome Sequence of Striga asiatica Provides Insight into the Evolution of Plant Parasitism.</title>
        <authorList>
            <person name="Yoshida S."/>
            <person name="Kim S."/>
            <person name="Wafula E.K."/>
            <person name="Tanskanen J."/>
            <person name="Kim Y.M."/>
            <person name="Honaas L."/>
            <person name="Yang Z."/>
            <person name="Spallek T."/>
            <person name="Conn C.E."/>
            <person name="Ichihashi Y."/>
            <person name="Cheong K."/>
            <person name="Cui S."/>
            <person name="Der J.P."/>
            <person name="Gundlach H."/>
            <person name="Jiao Y."/>
            <person name="Hori C."/>
            <person name="Ishida J.K."/>
            <person name="Kasahara H."/>
            <person name="Kiba T."/>
            <person name="Kim M.S."/>
            <person name="Koo N."/>
            <person name="Laohavisit A."/>
            <person name="Lee Y.H."/>
            <person name="Lumba S."/>
            <person name="McCourt P."/>
            <person name="Mortimer J.C."/>
            <person name="Mutuku J.M."/>
            <person name="Nomura T."/>
            <person name="Sasaki-Sekimoto Y."/>
            <person name="Seto Y."/>
            <person name="Wang Y."/>
            <person name="Wakatake T."/>
            <person name="Sakakibara H."/>
            <person name="Demura T."/>
            <person name="Yamaguchi S."/>
            <person name="Yoneyama K."/>
            <person name="Manabe R.I."/>
            <person name="Nelson D.C."/>
            <person name="Schulman A.H."/>
            <person name="Timko M.P."/>
            <person name="dePamphilis C.W."/>
            <person name="Choi D."/>
            <person name="Shirasu K."/>
        </authorList>
    </citation>
    <scope>NUCLEOTIDE SEQUENCE [LARGE SCALE GENOMIC DNA]</scope>
    <source>
        <strain evidence="3">cv. UVA1</strain>
    </source>
</reference>
<dbReference type="AlphaFoldDB" id="A0A5A7PCN6"/>
<dbReference type="Proteomes" id="UP000325081">
    <property type="component" value="Unassembled WGS sequence"/>
</dbReference>
<name>A0A5A7PCN6_STRAF</name>
<feature type="non-terminal residue" evidence="2">
    <location>
        <position position="146"/>
    </location>
</feature>
<sequence>MPSARLKALRATTKRTDVSVQLQVVPLGRHFLHLLVRCSLVRLVHYRSALFSVQFSLILSVAVISSSSHGPTSSLSQDQRYFAPRTTLGSQPGLKNSNEVNMDINMPDASNLMVEMMEMGMMIFLVMVMPILDLEELVEITMIRSS</sequence>
<keyword evidence="2" id="KW-0540">Nuclease</keyword>
<keyword evidence="1" id="KW-0812">Transmembrane</keyword>
<feature type="transmembrane region" description="Helical" evidence="1">
    <location>
        <begin position="116"/>
        <end position="134"/>
    </location>
</feature>
<dbReference type="GO" id="GO:0004519">
    <property type="term" value="F:endonuclease activity"/>
    <property type="evidence" value="ECO:0007669"/>
    <property type="project" value="UniProtKB-KW"/>
</dbReference>
<dbReference type="EMBL" id="BKCP01004372">
    <property type="protein sequence ID" value="GER30589.1"/>
    <property type="molecule type" value="Genomic_DNA"/>
</dbReference>
<keyword evidence="1" id="KW-0472">Membrane</keyword>
<keyword evidence="1" id="KW-1133">Transmembrane helix</keyword>
<protein>
    <submittedName>
        <fullName evidence="2">Structure-specific endonuclease subunit SLX1</fullName>
    </submittedName>
</protein>
<gene>
    <name evidence="2" type="ORF">STAS_06543</name>
</gene>
<evidence type="ECO:0000313" key="3">
    <source>
        <dbReference type="Proteomes" id="UP000325081"/>
    </source>
</evidence>
<evidence type="ECO:0000313" key="2">
    <source>
        <dbReference type="EMBL" id="GER30589.1"/>
    </source>
</evidence>
<evidence type="ECO:0000256" key="1">
    <source>
        <dbReference type="SAM" id="Phobius"/>
    </source>
</evidence>
<keyword evidence="3" id="KW-1185">Reference proteome</keyword>
<comment type="caution">
    <text evidence="2">The sequence shown here is derived from an EMBL/GenBank/DDBJ whole genome shotgun (WGS) entry which is preliminary data.</text>
</comment>
<proteinExistence type="predicted"/>
<accession>A0A5A7PCN6</accession>
<keyword evidence="2" id="KW-0255">Endonuclease</keyword>
<keyword evidence="2" id="KW-0378">Hydrolase</keyword>
<organism evidence="2 3">
    <name type="scientific">Striga asiatica</name>
    <name type="common">Asiatic witchweed</name>
    <name type="synonym">Buchnera asiatica</name>
    <dbReference type="NCBI Taxonomy" id="4170"/>
    <lineage>
        <taxon>Eukaryota</taxon>
        <taxon>Viridiplantae</taxon>
        <taxon>Streptophyta</taxon>
        <taxon>Embryophyta</taxon>
        <taxon>Tracheophyta</taxon>
        <taxon>Spermatophyta</taxon>
        <taxon>Magnoliopsida</taxon>
        <taxon>eudicotyledons</taxon>
        <taxon>Gunneridae</taxon>
        <taxon>Pentapetalae</taxon>
        <taxon>asterids</taxon>
        <taxon>lamiids</taxon>
        <taxon>Lamiales</taxon>
        <taxon>Orobanchaceae</taxon>
        <taxon>Buchnereae</taxon>
        <taxon>Striga</taxon>
    </lineage>
</organism>